<dbReference type="InterPro" id="IPR038269">
    <property type="entry name" value="SCAN_sf"/>
</dbReference>
<evidence type="ECO:0000256" key="3">
    <source>
        <dbReference type="SAM" id="Phobius"/>
    </source>
</evidence>
<evidence type="ECO:0000313" key="5">
    <source>
        <dbReference type="EMBL" id="KAJ8037368.1"/>
    </source>
</evidence>
<keyword evidence="3" id="KW-0812">Transmembrane</keyword>
<dbReference type="InterPro" id="IPR001878">
    <property type="entry name" value="Znf_CCHC"/>
</dbReference>
<sequence length="679" mass="77226">MMTDSGDLACPEAREDSQGQWGNAVPNRYPYLRYMLAEYIKQLCEENHLDLTLLKTKEDRIQALQMLPNLRDAGLNLNNSSREKPVETFNVKLKGFHVLTSDDDVECYLSTFERLCIKHNIPEANWTIILESFLTGKAQRAYFALTENEKEDYQLVKESVLYAYQLTPSTYREKFRNASKNSSETFRQFSSRLFLYLRRWLNPSDDLLSSKEFVVMMDKLIGDQLISSLKDENLKLKLLEQKWNTLADLADVADNLILARAACRSKSYDTRPKVSGASTQLDGNVRAPQSNIGSQVTQEPVTSRQRRSASRSDVTSLRCYRCNQVGHVSYNCPNNPQEDVINFVRISDPTHQEELHAVVDMVNPKEENLQYNCKPKGAYFETLIDGEASLAYADSGAGVSLISTSLVRTRVVKPLEQPICLSLLDGTPFVVAGKTTCTLEVAGERDQVEFLVSDIPCDILMGRDLLVKFALVFDLRDGSYWSEGHQPKVKFPLVWVGAKDGTCGKKDSLKKDEKVGEEPDPLEDYGITKPFGFLVLQAGEAYIITDLKPQNQFVWMSEFVEAMGYSMPRIVIPVWFILTIALIGEFIYKILKPLVEVQVFLSRTELYQVCVTHHYKPDKARKQLGFVAVERNLEDIVEYYRARGHQRKKPSSWVPSWVINIFIGLLFAVVLISFLPTTQ</sequence>
<dbReference type="Gene3D" id="2.40.70.10">
    <property type="entry name" value="Acid Proteases"/>
    <property type="match status" value="1"/>
</dbReference>
<dbReference type="PROSITE" id="PS50158">
    <property type="entry name" value="ZF_CCHC"/>
    <property type="match status" value="1"/>
</dbReference>
<gene>
    <name evidence="5" type="ORF">HOLleu_18170</name>
</gene>
<keyword evidence="1" id="KW-0862">Zinc</keyword>
<feature type="transmembrane region" description="Helical" evidence="3">
    <location>
        <begin position="570"/>
        <end position="588"/>
    </location>
</feature>
<evidence type="ECO:0000256" key="2">
    <source>
        <dbReference type="SAM" id="MobiDB-lite"/>
    </source>
</evidence>
<feature type="region of interest" description="Disordered" evidence="2">
    <location>
        <begin position="1"/>
        <end position="21"/>
    </location>
</feature>
<dbReference type="GO" id="GO:0008270">
    <property type="term" value="F:zinc ion binding"/>
    <property type="evidence" value="ECO:0007669"/>
    <property type="project" value="UniProtKB-KW"/>
</dbReference>
<proteinExistence type="predicted"/>
<comment type="caution">
    <text evidence="5">The sequence shown here is derived from an EMBL/GenBank/DDBJ whole genome shotgun (WGS) entry which is preliminary data.</text>
</comment>
<dbReference type="Gene3D" id="3.40.50.720">
    <property type="entry name" value="NAD(P)-binding Rossmann-like Domain"/>
    <property type="match status" value="1"/>
</dbReference>
<keyword evidence="1" id="KW-0863">Zinc-finger</keyword>
<dbReference type="Proteomes" id="UP001152320">
    <property type="component" value="Chromosome 8"/>
</dbReference>
<feature type="compositionally biased region" description="Polar residues" evidence="2">
    <location>
        <begin position="276"/>
        <end position="303"/>
    </location>
</feature>
<keyword evidence="3" id="KW-1133">Transmembrane helix</keyword>
<dbReference type="PANTHER" id="PTHR46888">
    <property type="entry name" value="ZINC KNUCKLE DOMAINCONTAINING PROTEIN-RELATED"/>
    <property type="match status" value="1"/>
</dbReference>
<keyword evidence="1" id="KW-0479">Metal-binding</keyword>
<protein>
    <submittedName>
        <fullName evidence="5">Short-chain dehydrogenase/reductase family 42E member 1</fullName>
    </submittedName>
</protein>
<dbReference type="InterPro" id="IPR021109">
    <property type="entry name" value="Peptidase_aspartic_dom_sf"/>
</dbReference>
<dbReference type="Gene3D" id="1.10.4020.10">
    <property type="entry name" value="DNA breaking-rejoining enzymes"/>
    <property type="match status" value="1"/>
</dbReference>
<accession>A0A9Q1C1D9</accession>
<reference evidence="5" key="1">
    <citation type="submission" date="2021-10" db="EMBL/GenBank/DDBJ databases">
        <title>Tropical sea cucumber genome reveals ecological adaptation and Cuvierian tubules defense mechanism.</title>
        <authorList>
            <person name="Chen T."/>
        </authorList>
    </citation>
    <scope>NUCLEOTIDE SEQUENCE</scope>
    <source>
        <strain evidence="5">Nanhai2018</strain>
        <tissue evidence="5">Muscle</tissue>
    </source>
</reference>
<dbReference type="SUPFAM" id="SSF50630">
    <property type="entry name" value="Acid proteases"/>
    <property type="match status" value="1"/>
</dbReference>
<evidence type="ECO:0000256" key="1">
    <source>
        <dbReference type="PROSITE-ProRule" id="PRU00047"/>
    </source>
</evidence>
<dbReference type="SUPFAM" id="SSF57756">
    <property type="entry name" value="Retrovirus zinc finger-like domains"/>
    <property type="match status" value="1"/>
</dbReference>
<dbReference type="CDD" id="cd00303">
    <property type="entry name" value="retropepsin_like"/>
    <property type="match status" value="1"/>
</dbReference>
<dbReference type="SMART" id="SM00343">
    <property type="entry name" value="ZnF_C2HC"/>
    <property type="match status" value="1"/>
</dbReference>
<keyword evidence="3" id="KW-0472">Membrane</keyword>
<evidence type="ECO:0000259" key="4">
    <source>
        <dbReference type="PROSITE" id="PS50158"/>
    </source>
</evidence>
<feature type="domain" description="CCHC-type" evidence="4">
    <location>
        <begin position="318"/>
        <end position="334"/>
    </location>
</feature>
<feature type="region of interest" description="Disordered" evidence="2">
    <location>
        <begin position="269"/>
        <end position="310"/>
    </location>
</feature>
<evidence type="ECO:0000313" key="6">
    <source>
        <dbReference type="Proteomes" id="UP001152320"/>
    </source>
</evidence>
<dbReference type="InterPro" id="IPR036875">
    <property type="entry name" value="Znf_CCHC_sf"/>
</dbReference>
<dbReference type="OrthoDB" id="10050052at2759"/>
<dbReference type="SUPFAM" id="SSF47353">
    <property type="entry name" value="Retrovirus capsid dimerization domain-like"/>
    <property type="match status" value="1"/>
</dbReference>
<dbReference type="AlphaFoldDB" id="A0A9Q1C1D9"/>
<dbReference type="Pfam" id="PF00098">
    <property type="entry name" value="zf-CCHC"/>
    <property type="match status" value="1"/>
</dbReference>
<dbReference type="PANTHER" id="PTHR46888:SF11">
    <property type="entry name" value="SCAN BOX DOMAIN-CONTAINING PROTEIN"/>
    <property type="match status" value="1"/>
</dbReference>
<feature type="transmembrane region" description="Helical" evidence="3">
    <location>
        <begin position="653"/>
        <end position="675"/>
    </location>
</feature>
<name>A0A9Q1C1D9_HOLLE</name>
<organism evidence="5 6">
    <name type="scientific">Holothuria leucospilota</name>
    <name type="common">Black long sea cucumber</name>
    <name type="synonym">Mertensiothuria leucospilota</name>
    <dbReference type="NCBI Taxonomy" id="206669"/>
    <lineage>
        <taxon>Eukaryota</taxon>
        <taxon>Metazoa</taxon>
        <taxon>Echinodermata</taxon>
        <taxon>Eleutherozoa</taxon>
        <taxon>Echinozoa</taxon>
        <taxon>Holothuroidea</taxon>
        <taxon>Aspidochirotacea</taxon>
        <taxon>Aspidochirotida</taxon>
        <taxon>Holothuriidae</taxon>
        <taxon>Holothuria</taxon>
    </lineage>
</organism>
<keyword evidence="6" id="KW-1185">Reference proteome</keyword>
<dbReference type="GO" id="GO:0003676">
    <property type="term" value="F:nucleic acid binding"/>
    <property type="evidence" value="ECO:0007669"/>
    <property type="project" value="InterPro"/>
</dbReference>
<dbReference type="Gene3D" id="4.10.60.10">
    <property type="entry name" value="Zinc finger, CCHC-type"/>
    <property type="match status" value="1"/>
</dbReference>
<dbReference type="EMBL" id="JAIZAY010000008">
    <property type="protein sequence ID" value="KAJ8037368.1"/>
    <property type="molecule type" value="Genomic_DNA"/>
</dbReference>